<sequence>MEDALALQGRLRRQDYEEVWAAHGHDPNEVLVACALCSKMLWCAEIGGTVAAVFGVAPSPDVAEEGQPWLLGSADIVTVPRAFFRWPAAVIPLMHTMYPVLRNMVDARNSRSIKWLARMGFTLAQDTVPYGPFGMPFYAFYKEEEQCAQ</sequence>
<dbReference type="EMBL" id="JXMS01000009">
    <property type="protein sequence ID" value="OBQ52737.1"/>
    <property type="molecule type" value="Genomic_DNA"/>
</dbReference>
<name>A0A1B7XEY2_9BACT</name>
<dbReference type="RefSeq" id="WP_082936336.1">
    <property type="nucleotide sequence ID" value="NZ_JXMS01000009.1"/>
</dbReference>
<keyword evidence="2" id="KW-1185">Reference proteome</keyword>
<organism evidence="1 2">
    <name type="scientific">Halodesulfovibrio spirochaetisodalis</name>
    <dbReference type="NCBI Taxonomy" id="1560234"/>
    <lineage>
        <taxon>Bacteria</taxon>
        <taxon>Pseudomonadati</taxon>
        <taxon>Thermodesulfobacteriota</taxon>
        <taxon>Desulfovibrionia</taxon>
        <taxon>Desulfovibrionales</taxon>
        <taxon>Desulfovibrionaceae</taxon>
        <taxon>Halodesulfovibrio</taxon>
    </lineage>
</organism>
<evidence type="ECO:0000313" key="1">
    <source>
        <dbReference type="EMBL" id="OBQ52737.1"/>
    </source>
</evidence>
<evidence type="ECO:0000313" key="2">
    <source>
        <dbReference type="Proteomes" id="UP000091979"/>
    </source>
</evidence>
<accession>A0A1B7XEY2</accession>
<dbReference type="AlphaFoldDB" id="A0A1B7XEY2"/>
<evidence type="ECO:0008006" key="3">
    <source>
        <dbReference type="Google" id="ProtNLM"/>
    </source>
</evidence>
<gene>
    <name evidence="1" type="ORF">SP90_07220</name>
</gene>
<dbReference type="OrthoDB" id="5455258at2"/>
<protein>
    <recommendedName>
        <fullName evidence="3">DUF2833 domain-containing protein</fullName>
    </recommendedName>
</protein>
<dbReference type="Proteomes" id="UP000091979">
    <property type="component" value="Unassembled WGS sequence"/>
</dbReference>
<proteinExistence type="predicted"/>
<comment type="caution">
    <text evidence="1">The sequence shown here is derived from an EMBL/GenBank/DDBJ whole genome shotgun (WGS) entry which is preliminary data.</text>
</comment>
<reference evidence="1 2" key="1">
    <citation type="submission" date="2015-01" db="EMBL/GenBank/DDBJ databases">
        <title>Desulfovibrio sp. JC271 draft genome sequence.</title>
        <authorList>
            <person name="Shivani Y."/>
            <person name="Subhash Y."/>
            <person name="Sasikala C."/>
            <person name="Ramana C.V."/>
        </authorList>
    </citation>
    <scope>NUCLEOTIDE SEQUENCE [LARGE SCALE GENOMIC DNA]</scope>
    <source>
        <strain evidence="1 2">JC271</strain>
    </source>
</reference>
<dbReference type="PATRIC" id="fig|1560234.3.peg.3417"/>
<dbReference type="STRING" id="1560234.SP90_07220"/>